<accession>A0A232EDC7</accession>
<evidence type="ECO:0000313" key="2">
    <source>
        <dbReference type="EMBL" id="OXU16366.1"/>
    </source>
</evidence>
<protein>
    <submittedName>
        <fullName evidence="2">Uncharacterized protein</fullName>
    </submittedName>
</protein>
<comment type="caution">
    <text evidence="2">The sequence shown here is derived from an EMBL/GenBank/DDBJ whole genome shotgun (WGS) entry which is preliminary data.</text>
</comment>
<name>A0A232EDC7_9HYME</name>
<feature type="region of interest" description="Disordered" evidence="1">
    <location>
        <begin position="34"/>
        <end position="55"/>
    </location>
</feature>
<dbReference type="AlphaFoldDB" id="A0A232EDC7"/>
<evidence type="ECO:0000256" key="1">
    <source>
        <dbReference type="SAM" id="MobiDB-lite"/>
    </source>
</evidence>
<gene>
    <name evidence="2" type="ORF">TSAR_014150</name>
</gene>
<dbReference type="EMBL" id="NNAY01006703">
    <property type="protein sequence ID" value="OXU16366.1"/>
    <property type="molecule type" value="Genomic_DNA"/>
</dbReference>
<sequence>METGEDYYGEPGLTRPPVSYLSFFIQSSTVVLRRNSQARRTTGGQPAPLNRRDPVDDTRTILENLVGMPAEIREAVLRRKYRDQLH</sequence>
<reference evidence="2 3" key="1">
    <citation type="journal article" date="2017" name="Curr. Biol.">
        <title>The Evolution of Venom by Co-option of Single-Copy Genes.</title>
        <authorList>
            <person name="Martinson E.O."/>
            <person name="Mrinalini"/>
            <person name="Kelkar Y.D."/>
            <person name="Chang C.H."/>
            <person name="Werren J.H."/>
        </authorList>
    </citation>
    <scope>NUCLEOTIDE SEQUENCE [LARGE SCALE GENOMIC DNA]</scope>
    <source>
        <strain evidence="2 3">Alberta</strain>
        <tissue evidence="2">Whole body</tissue>
    </source>
</reference>
<keyword evidence="3" id="KW-1185">Reference proteome</keyword>
<feature type="compositionally biased region" description="Polar residues" evidence="1">
    <location>
        <begin position="34"/>
        <end position="44"/>
    </location>
</feature>
<evidence type="ECO:0000313" key="3">
    <source>
        <dbReference type="Proteomes" id="UP000215335"/>
    </source>
</evidence>
<organism evidence="2 3">
    <name type="scientific">Trichomalopsis sarcophagae</name>
    <dbReference type="NCBI Taxonomy" id="543379"/>
    <lineage>
        <taxon>Eukaryota</taxon>
        <taxon>Metazoa</taxon>
        <taxon>Ecdysozoa</taxon>
        <taxon>Arthropoda</taxon>
        <taxon>Hexapoda</taxon>
        <taxon>Insecta</taxon>
        <taxon>Pterygota</taxon>
        <taxon>Neoptera</taxon>
        <taxon>Endopterygota</taxon>
        <taxon>Hymenoptera</taxon>
        <taxon>Apocrita</taxon>
        <taxon>Proctotrupomorpha</taxon>
        <taxon>Chalcidoidea</taxon>
        <taxon>Pteromalidae</taxon>
        <taxon>Pteromalinae</taxon>
        <taxon>Trichomalopsis</taxon>
    </lineage>
</organism>
<dbReference type="Proteomes" id="UP000215335">
    <property type="component" value="Unassembled WGS sequence"/>
</dbReference>
<proteinExistence type="predicted"/>